<accession>A0ABQ9FMV0</accession>
<proteinExistence type="predicted"/>
<feature type="region of interest" description="Disordered" evidence="1">
    <location>
        <begin position="1"/>
        <end position="120"/>
    </location>
</feature>
<evidence type="ECO:0000313" key="4">
    <source>
        <dbReference type="Proteomes" id="UP001217089"/>
    </source>
</evidence>
<feature type="region of interest" description="Disordered" evidence="1">
    <location>
        <begin position="152"/>
        <end position="175"/>
    </location>
</feature>
<feature type="compositionally biased region" description="Basic and acidic residues" evidence="1">
    <location>
        <begin position="110"/>
        <end position="120"/>
    </location>
</feature>
<organism evidence="3 4">
    <name type="scientific">Tegillarca granosa</name>
    <name type="common">Malaysian cockle</name>
    <name type="synonym">Anadara granosa</name>
    <dbReference type="NCBI Taxonomy" id="220873"/>
    <lineage>
        <taxon>Eukaryota</taxon>
        <taxon>Metazoa</taxon>
        <taxon>Spiralia</taxon>
        <taxon>Lophotrochozoa</taxon>
        <taxon>Mollusca</taxon>
        <taxon>Bivalvia</taxon>
        <taxon>Autobranchia</taxon>
        <taxon>Pteriomorphia</taxon>
        <taxon>Arcoida</taxon>
        <taxon>Arcoidea</taxon>
        <taxon>Arcidae</taxon>
        <taxon>Tegillarca</taxon>
    </lineage>
</organism>
<feature type="domain" description="Casein kinase substrate phosphoprotein PP28" evidence="2">
    <location>
        <begin position="87"/>
        <end position="164"/>
    </location>
</feature>
<name>A0ABQ9FMV0_TEGGR</name>
<protein>
    <recommendedName>
        <fullName evidence="2">Casein kinase substrate phosphoprotein PP28 domain-containing protein</fullName>
    </recommendedName>
</protein>
<gene>
    <name evidence="3" type="ORF">KUTeg_003694</name>
</gene>
<dbReference type="InterPro" id="IPR039876">
    <property type="entry name" value="HAP28"/>
</dbReference>
<reference evidence="3 4" key="1">
    <citation type="submission" date="2022-12" db="EMBL/GenBank/DDBJ databases">
        <title>Chromosome-level genome of Tegillarca granosa.</title>
        <authorList>
            <person name="Kim J."/>
        </authorList>
    </citation>
    <scope>NUCLEOTIDE SEQUENCE [LARGE SCALE GENOMIC DNA]</scope>
    <source>
        <strain evidence="3">Teg-2019</strain>
        <tissue evidence="3">Adductor muscle</tissue>
    </source>
</reference>
<dbReference type="EMBL" id="JARBDR010000214">
    <property type="protein sequence ID" value="KAJ8318603.1"/>
    <property type="molecule type" value="Genomic_DNA"/>
</dbReference>
<dbReference type="PANTHER" id="PTHR22055">
    <property type="entry name" value="28 KDA HEAT- AND ACID-STABLE PHOSPHOPROTEIN PDGF-ASSOCIATED PROTEIN"/>
    <property type="match status" value="1"/>
</dbReference>
<evidence type="ECO:0000256" key="1">
    <source>
        <dbReference type="SAM" id="MobiDB-lite"/>
    </source>
</evidence>
<dbReference type="Proteomes" id="UP001217089">
    <property type="component" value="Unassembled WGS sequence"/>
</dbReference>
<feature type="compositionally biased region" description="Acidic residues" evidence="1">
    <location>
        <begin position="62"/>
        <end position="72"/>
    </location>
</feature>
<evidence type="ECO:0000313" key="3">
    <source>
        <dbReference type="EMBL" id="KAJ8318603.1"/>
    </source>
</evidence>
<dbReference type="Pfam" id="PF10252">
    <property type="entry name" value="PP28"/>
    <property type="match status" value="1"/>
</dbReference>
<dbReference type="InterPro" id="IPR019380">
    <property type="entry name" value="Casein_kinase_sb_PP28"/>
</dbReference>
<evidence type="ECO:0000259" key="2">
    <source>
        <dbReference type="Pfam" id="PF10252"/>
    </source>
</evidence>
<sequence>MPRGGPRGNKKTHKGQRRHFTDADELKVQEEKKEREKEWKRRQGINDDEEEVQPGDLPPSSSEEESSEEEDEVVKHKGVAHLIEVENPNRLGGRTTKKVTEMGDGATQLSRREREELEKQQAKVRYQQLHQQGKTEEARADLARLAIIRQQREEAAKKRDAEKAAAEKEKKKETS</sequence>
<feature type="compositionally biased region" description="Basic residues" evidence="1">
    <location>
        <begin position="8"/>
        <end position="18"/>
    </location>
</feature>
<feature type="compositionally biased region" description="Basic and acidic residues" evidence="1">
    <location>
        <begin position="19"/>
        <end position="45"/>
    </location>
</feature>
<comment type="caution">
    <text evidence="3">The sequence shown here is derived from an EMBL/GenBank/DDBJ whole genome shotgun (WGS) entry which is preliminary data.</text>
</comment>
<keyword evidence="4" id="KW-1185">Reference proteome</keyword>